<evidence type="ECO:0000256" key="2">
    <source>
        <dbReference type="ARBA" id="ARBA00022980"/>
    </source>
</evidence>
<accession>A0A1U7LNW0</accession>
<dbReference type="Gene3D" id="3.90.1170.10">
    <property type="entry name" value="Ribosomal protein L10e/L16"/>
    <property type="match status" value="1"/>
</dbReference>
<dbReference type="PRINTS" id="PR00060">
    <property type="entry name" value="RIBOSOMALL16"/>
</dbReference>
<keyword evidence="2 4" id="KW-0689">Ribosomal protein</keyword>
<comment type="similarity">
    <text evidence="1 4">Belongs to the universal ribosomal protein uL16 family.</text>
</comment>
<dbReference type="OrthoDB" id="268521at2759"/>
<proteinExistence type="inferred from homology"/>
<evidence type="ECO:0000256" key="3">
    <source>
        <dbReference type="ARBA" id="ARBA00023274"/>
    </source>
</evidence>
<gene>
    <name evidence="5" type="ORF">NEOLI_001449</name>
</gene>
<dbReference type="PANTHER" id="PTHR12220:SF13">
    <property type="entry name" value="LARGE RIBOSOMAL SUBUNIT PROTEIN UL16M"/>
    <property type="match status" value="1"/>
</dbReference>
<dbReference type="PROSITE" id="PS00701">
    <property type="entry name" value="RIBOSOMAL_L16_2"/>
    <property type="match status" value="1"/>
</dbReference>
<dbReference type="Proteomes" id="UP000186594">
    <property type="component" value="Unassembled WGS sequence"/>
</dbReference>
<dbReference type="InterPro" id="IPR036920">
    <property type="entry name" value="Ribosomal_uL16_sf"/>
</dbReference>
<name>A0A1U7LNW0_NEOID</name>
<dbReference type="GO" id="GO:0032543">
    <property type="term" value="P:mitochondrial translation"/>
    <property type="evidence" value="ECO:0007669"/>
    <property type="project" value="EnsemblFungi"/>
</dbReference>
<dbReference type="NCBIfam" id="TIGR01164">
    <property type="entry name" value="rplP_bact"/>
    <property type="match status" value="1"/>
</dbReference>
<dbReference type="AlphaFoldDB" id="A0A1U7LNW0"/>
<dbReference type="InterPro" id="IPR000114">
    <property type="entry name" value="Ribosomal_uL16_bact-type"/>
</dbReference>
<dbReference type="SUPFAM" id="SSF54686">
    <property type="entry name" value="Ribosomal protein L16p/L10e"/>
    <property type="match status" value="1"/>
</dbReference>
<organism evidence="5 6">
    <name type="scientific">Neolecta irregularis (strain DAH-3)</name>
    <dbReference type="NCBI Taxonomy" id="1198029"/>
    <lineage>
        <taxon>Eukaryota</taxon>
        <taxon>Fungi</taxon>
        <taxon>Dikarya</taxon>
        <taxon>Ascomycota</taxon>
        <taxon>Taphrinomycotina</taxon>
        <taxon>Neolectales</taxon>
        <taxon>Neolectaceae</taxon>
        <taxon>Neolecta</taxon>
    </lineage>
</organism>
<dbReference type="Pfam" id="PF00252">
    <property type="entry name" value="Ribosomal_L16"/>
    <property type="match status" value="1"/>
</dbReference>
<dbReference type="InterPro" id="IPR016180">
    <property type="entry name" value="Ribosomal_uL16_dom"/>
</dbReference>
<dbReference type="EMBL" id="LXFE01000935">
    <property type="protein sequence ID" value="OLL24211.1"/>
    <property type="molecule type" value="Genomic_DNA"/>
</dbReference>
<dbReference type="GO" id="GO:0003735">
    <property type="term" value="F:structural constituent of ribosome"/>
    <property type="evidence" value="ECO:0007669"/>
    <property type="project" value="EnsemblFungi"/>
</dbReference>
<keyword evidence="6" id="KW-1185">Reference proteome</keyword>
<dbReference type="PANTHER" id="PTHR12220">
    <property type="entry name" value="50S/60S RIBOSOMAL PROTEIN L16"/>
    <property type="match status" value="1"/>
</dbReference>
<dbReference type="STRING" id="1198029.A0A1U7LNW0"/>
<keyword evidence="3 4" id="KW-0687">Ribonucleoprotein</keyword>
<evidence type="ECO:0000313" key="5">
    <source>
        <dbReference type="EMBL" id="OLL24211.1"/>
    </source>
</evidence>
<evidence type="ECO:0000313" key="6">
    <source>
        <dbReference type="Proteomes" id="UP000186594"/>
    </source>
</evidence>
<dbReference type="GO" id="GO:0019843">
    <property type="term" value="F:rRNA binding"/>
    <property type="evidence" value="ECO:0007669"/>
    <property type="project" value="InterPro"/>
</dbReference>
<sequence length="156" mass="17253">MVLRLQIILTLAPKTVVHRRAQKGRIPVPSGGSTKGMTLEHGDFGLRLIDEGRRISAKQFQVAEATIKRVIKVNREAKCYLRVATHLAVCTKGNESRMGKGKGGFDHWAARVSHGKITFEIGGGDIREEIARDALRQAGAKLPGRHQFVKRQVPKL</sequence>
<evidence type="ECO:0000256" key="4">
    <source>
        <dbReference type="RuleBase" id="RU004413"/>
    </source>
</evidence>
<dbReference type="OMA" id="MPGMYEF"/>
<comment type="caution">
    <text evidence="5">The sequence shown here is derived from an EMBL/GenBank/DDBJ whole genome shotgun (WGS) entry which is preliminary data.</text>
</comment>
<dbReference type="CDD" id="cd01433">
    <property type="entry name" value="Ribosomal_L16_L10e"/>
    <property type="match status" value="1"/>
</dbReference>
<reference evidence="5 6" key="1">
    <citation type="submission" date="2016-04" db="EMBL/GenBank/DDBJ databases">
        <title>Evolutionary innovation and constraint leading to complex multicellularity in the Ascomycota.</title>
        <authorList>
            <person name="Cisse O."/>
            <person name="Nguyen A."/>
            <person name="Hewitt D.A."/>
            <person name="Jedd G."/>
            <person name="Stajich J.E."/>
        </authorList>
    </citation>
    <scope>NUCLEOTIDE SEQUENCE [LARGE SCALE GENOMIC DNA]</scope>
    <source>
        <strain evidence="5 6">DAH-3</strain>
    </source>
</reference>
<dbReference type="InterPro" id="IPR020798">
    <property type="entry name" value="Ribosomal_uL16_CS"/>
</dbReference>
<protein>
    <submittedName>
        <fullName evidence="5">54S ribosomal protein L16, mitochondrial</fullName>
    </submittedName>
</protein>
<dbReference type="InterPro" id="IPR047873">
    <property type="entry name" value="Ribosomal_uL16"/>
</dbReference>
<dbReference type="GO" id="GO:0005762">
    <property type="term" value="C:mitochondrial large ribosomal subunit"/>
    <property type="evidence" value="ECO:0007669"/>
    <property type="project" value="EnsemblFungi"/>
</dbReference>
<evidence type="ECO:0000256" key="1">
    <source>
        <dbReference type="ARBA" id="ARBA00008931"/>
    </source>
</evidence>